<dbReference type="EMBL" id="UZAU01000452">
    <property type="status" value="NOT_ANNOTATED_CDS"/>
    <property type="molecule type" value="Genomic_DNA"/>
</dbReference>
<dbReference type="AlphaFoldDB" id="A0A803PRR3"/>
<dbReference type="Proteomes" id="UP000596661">
    <property type="component" value="Chromosome 5"/>
</dbReference>
<evidence type="ECO:0000313" key="2">
    <source>
        <dbReference type="Proteomes" id="UP000596661"/>
    </source>
</evidence>
<reference evidence="1" key="1">
    <citation type="submission" date="2018-11" db="EMBL/GenBank/DDBJ databases">
        <authorList>
            <person name="Grassa J C."/>
        </authorList>
    </citation>
    <scope>NUCLEOTIDE SEQUENCE [LARGE SCALE GENOMIC DNA]</scope>
</reference>
<dbReference type="EnsemblPlants" id="evm.model.05.755">
    <property type="protein sequence ID" value="cds.evm.model.05.755"/>
    <property type="gene ID" value="evm.TU.05.755"/>
</dbReference>
<keyword evidence="2" id="KW-1185">Reference proteome</keyword>
<proteinExistence type="predicted"/>
<sequence length="160" mass="17298">MAPTHSDYGLPLSGSTFGACTEYLAQSVSLSASEVATPKASRNCPTTFNTIMGRLVLVDFGAITSIKHLCLKFFTNSVGVGIIRGNQEIARKCYNVATKQAVIMVQIAKKGYLVEIQDELDPQVGVEASLEPMEEVEKIQICGQDPTKVIRVGKGLNFDK</sequence>
<name>A0A803PRR3_CANSA</name>
<accession>A0A803PRR3</accession>
<reference evidence="1" key="2">
    <citation type="submission" date="2021-03" db="UniProtKB">
        <authorList>
            <consortium name="EnsemblPlants"/>
        </authorList>
    </citation>
    <scope>IDENTIFICATION</scope>
</reference>
<dbReference type="Gramene" id="evm.model.05.755">
    <property type="protein sequence ID" value="cds.evm.model.05.755"/>
    <property type="gene ID" value="evm.TU.05.755"/>
</dbReference>
<organism evidence="1 2">
    <name type="scientific">Cannabis sativa</name>
    <name type="common">Hemp</name>
    <name type="synonym">Marijuana</name>
    <dbReference type="NCBI Taxonomy" id="3483"/>
    <lineage>
        <taxon>Eukaryota</taxon>
        <taxon>Viridiplantae</taxon>
        <taxon>Streptophyta</taxon>
        <taxon>Embryophyta</taxon>
        <taxon>Tracheophyta</taxon>
        <taxon>Spermatophyta</taxon>
        <taxon>Magnoliopsida</taxon>
        <taxon>eudicotyledons</taxon>
        <taxon>Gunneridae</taxon>
        <taxon>Pentapetalae</taxon>
        <taxon>rosids</taxon>
        <taxon>fabids</taxon>
        <taxon>Rosales</taxon>
        <taxon>Cannabaceae</taxon>
        <taxon>Cannabis</taxon>
    </lineage>
</organism>
<protein>
    <submittedName>
        <fullName evidence="1">Uncharacterized protein</fullName>
    </submittedName>
</protein>
<evidence type="ECO:0000313" key="1">
    <source>
        <dbReference type="EnsemblPlants" id="cds.evm.model.05.755"/>
    </source>
</evidence>